<dbReference type="Proteomes" id="UP000182826">
    <property type="component" value="Unassembled WGS sequence"/>
</dbReference>
<gene>
    <name evidence="1" type="ORF">BKM63_22675</name>
</gene>
<organism evidence="1 2">
    <name type="scientific">Flavobacterium johnsoniae</name>
    <name type="common">Cytophaga johnsonae</name>
    <dbReference type="NCBI Taxonomy" id="986"/>
    <lineage>
        <taxon>Bacteria</taxon>
        <taxon>Pseudomonadati</taxon>
        <taxon>Bacteroidota</taxon>
        <taxon>Flavobacteriia</taxon>
        <taxon>Flavobacteriales</taxon>
        <taxon>Flavobacteriaceae</taxon>
        <taxon>Flavobacterium</taxon>
    </lineage>
</organism>
<name>A0A1J7BLY4_FLAJO</name>
<keyword evidence="2" id="KW-1185">Reference proteome</keyword>
<dbReference type="SUPFAM" id="SSF159888">
    <property type="entry name" value="YdhG-like"/>
    <property type="match status" value="1"/>
</dbReference>
<comment type="caution">
    <text evidence="1">The sequence shown here is derived from an EMBL/GenBank/DDBJ whole genome shotgun (WGS) entry which is preliminary data.</text>
</comment>
<evidence type="ECO:0000313" key="2">
    <source>
        <dbReference type="Proteomes" id="UP000182826"/>
    </source>
</evidence>
<dbReference type="OrthoDB" id="192368at2"/>
<reference evidence="1 2" key="1">
    <citation type="submission" date="2016-10" db="EMBL/GenBank/DDBJ databases">
        <title>Draft Genome Sequence of Rhizobacteria Flavobacterium johnsoniae CI04.</title>
        <authorList>
            <person name="Bravo J.I."/>
            <person name="Lozano G.L."/>
            <person name="Handelsman J."/>
        </authorList>
    </citation>
    <scope>NUCLEOTIDE SEQUENCE [LARGE SCALE GENOMIC DNA]</scope>
    <source>
        <strain evidence="1 2">CI04</strain>
    </source>
</reference>
<sequence>MNQEIQAYNDSQSIEDKKICDILSSQINDFLHEAESKIWHRHPVWFLEGNPVAGYSKLKDSVRLLFWSGQSFDEPELQNEGSFKAAEARYITADQINIDDLKRWLEKARNIQWDYKNIVKRKGVLIRLK</sequence>
<dbReference type="EMBL" id="MLFK01000013">
    <property type="protein sequence ID" value="OIV39670.1"/>
    <property type="molecule type" value="Genomic_DNA"/>
</dbReference>
<dbReference type="RefSeq" id="WP_071638864.1">
    <property type="nucleotide sequence ID" value="NZ_MLFK01000013.1"/>
</dbReference>
<evidence type="ECO:0000313" key="1">
    <source>
        <dbReference type="EMBL" id="OIV39670.1"/>
    </source>
</evidence>
<accession>A0A1J7BLY4</accession>
<protein>
    <submittedName>
        <fullName evidence="1">Uncharacterized protein</fullName>
    </submittedName>
</protein>
<proteinExistence type="predicted"/>
<dbReference type="AlphaFoldDB" id="A0A1J7BLY4"/>